<evidence type="ECO:0000256" key="1">
    <source>
        <dbReference type="SAM" id="MobiDB-lite"/>
    </source>
</evidence>
<dbReference type="InterPro" id="IPR005135">
    <property type="entry name" value="Endo/exonuclease/phosphatase"/>
</dbReference>
<feature type="region of interest" description="Disordered" evidence="1">
    <location>
        <begin position="388"/>
        <end position="412"/>
    </location>
</feature>
<organism evidence="3 4">
    <name type="scientific">Daphnia galeata</name>
    <dbReference type="NCBI Taxonomy" id="27404"/>
    <lineage>
        <taxon>Eukaryota</taxon>
        <taxon>Metazoa</taxon>
        <taxon>Ecdysozoa</taxon>
        <taxon>Arthropoda</taxon>
        <taxon>Crustacea</taxon>
        <taxon>Branchiopoda</taxon>
        <taxon>Diplostraca</taxon>
        <taxon>Cladocera</taxon>
        <taxon>Anomopoda</taxon>
        <taxon>Daphniidae</taxon>
        <taxon>Daphnia</taxon>
    </lineage>
</organism>
<protein>
    <recommendedName>
        <fullName evidence="2">Endonuclease/exonuclease/phosphatase domain-containing protein</fullName>
    </recommendedName>
</protein>
<dbReference type="PANTHER" id="PTHR33273">
    <property type="entry name" value="DOMAIN-CONTAINING PROTEIN, PUTATIVE-RELATED"/>
    <property type="match status" value="1"/>
</dbReference>
<reference evidence="3" key="1">
    <citation type="submission" date="2021-11" db="EMBL/GenBank/DDBJ databases">
        <authorList>
            <person name="Schell T."/>
        </authorList>
    </citation>
    <scope>NUCLEOTIDE SEQUENCE</scope>
    <source>
        <strain evidence="3">M5</strain>
    </source>
</reference>
<accession>A0A8J2WIC9</accession>
<name>A0A8J2WIC9_9CRUS</name>
<evidence type="ECO:0000313" key="3">
    <source>
        <dbReference type="EMBL" id="CAH0102733.1"/>
    </source>
</evidence>
<dbReference type="InterPro" id="IPR036691">
    <property type="entry name" value="Endo/exonu/phosph_ase_sf"/>
</dbReference>
<feature type="domain" description="Endonuclease/exonuclease/phosphatase" evidence="2">
    <location>
        <begin position="56"/>
        <end position="152"/>
    </location>
</feature>
<dbReference type="Gene3D" id="3.60.10.10">
    <property type="entry name" value="Endonuclease/exonuclease/phosphatase"/>
    <property type="match status" value="1"/>
</dbReference>
<sequence>MQEVSLNLKGSVQPRWGDVAILVQKSLQFTPLEVKTSTTVKAIGVKIICQNHNKINFISACVPKGNCETEDFAPLIHQASEFVTAGDFNDQHGEWETGTRPNKAGRSINEALIQEHNACLITPTDLGTRVNPLSDKAFTIDLTFTSPGLAATATIKLANKTNGRPPSWILNLKRWAAFNQEIETHLEKKNFTTINVPDETMIIFTEALEADNNTNFKMVSPEGEARQEPRRPWWNEDCANLAPEDQPKMWSFIKSMTGKGSSPTLDGRPIKINETITTAPAEKAQAFLDQFSSVHPTDIPSNQRFEKTIIRHSLSESPNSPNDPITLEEIERGLPRLKSNAVGTDLVNNKILRNLSNASKKSIQHLFNVLLTNAAVPARWKESIITPLLKPDDGTDPSSSTSMVPGNKNKNQNLSSRIQAGLQHNRPSSETRNRNQLKLHLEVFYSGSLLGHFESL</sequence>
<dbReference type="GO" id="GO:0003824">
    <property type="term" value="F:catalytic activity"/>
    <property type="evidence" value="ECO:0007669"/>
    <property type="project" value="InterPro"/>
</dbReference>
<gene>
    <name evidence="3" type="ORF">DGAL_LOCUS5179</name>
</gene>
<dbReference type="SUPFAM" id="SSF56219">
    <property type="entry name" value="DNase I-like"/>
    <property type="match status" value="1"/>
</dbReference>
<evidence type="ECO:0000313" key="4">
    <source>
        <dbReference type="Proteomes" id="UP000789390"/>
    </source>
</evidence>
<keyword evidence="4" id="KW-1185">Reference proteome</keyword>
<dbReference type="OrthoDB" id="6372692at2759"/>
<dbReference type="AlphaFoldDB" id="A0A8J2WIC9"/>
<dbReference type="EMBL" id="CAKKLH010000090">
    <property type="protein sequence ID" value="CAH0102733.1"/>
    <property type="molecule type" value="Genomic_DNA"/>
</dbReference>
<dbReference type="Pfam" id="PF14529">
    <property type="entry name" value="Exo_endo_phos_2"/>
    <property type="match status" value="1"/>
</dbReference>
<comment type="caution">
    <text evidence="3">The sequence shown here is derived from an EMBL/GenBank/DDBJ whole genome shotgun (WGS) entry which is preliminary data.</text>
</comment>
<dbReference type="PANTHER" id="PTHR33273:SF4">
    <property type="entry name" value="ENDONUCLEASE_EXONUCLEASE_PHOSPHATASE DOMAIN-CONTAINING PROTEIN"/>
    <property type="match status" value="1"/>
</dbReference>
<proteinExistence type="predicted"/>
<evidence type="ECO:0000259" key="2">
    <source>
        <dbReference type="Pfam" id="PF14529"/>
    </source>
</evidence>
<dbReference type="Proteomes" id="UP000789390">
    <property type="component" value="Unassembled WGS sequence"/>
</dbReference>